<reference evidence="1 2" key="1">
    <citation type="submission" date="2019-07" db="EMBL/GenBank/DDBJ databases">
        <title>Whole genome shotgun sequence of Skermanella aerolata NBRC 106429.</title>
        <authorList>
            <person name="Hosoyama A."/>
            <person name="Uohara A."/>
            <person name="Ohji S."/>
            <person name="Ichikawa N."/>
        </authorList>
    </citation>
    <scope>NUCLEOTIDE SEQUENCE [LARGE SCALE GENOMIC DNA]</scope>
    <source>
        <strain evidence="1 2">NBRC 106429</strain>
    </source>
</reference>
<dbReference type="EMBL" id="BJYZ01000020">
    <property type="protein sequence ID" value="GEO40242.1"/>
    <property type="molecule type" value="Genomic_DNA"/>
</dbReference>
<dbReference type="Proteomes" id="UP000321523">
    <property type="component" value="Unassembled WGS sequence"/>
</dbReference>
<dbReference type="AlphaFoldDB" id="A0A512DUV9"/>
<evidence type="ECO:0000313" key="1">
    <source>
        <dbReference type="EMBL" id="GEO40242.1"/>
    </source>
</evidence>
<keyword evidence="2" id="KW-1185">Reference proteome</keyword>
<gene>
    <name evidence="1" type="ORF">SAE02_43900</name>
</gene>
<proteinExistence type="predicted"/>
<comment type="caution">
    <text evidence="1">The sequence shown here is derived from an EMBL/GenBank/DDBJ whole genome shotgun (WGS) entry which is preliminary data.</text>
</comment>
<organism evidence="1 2">
    <name type="scientific">Skermanella aerolata</name>
    <dbReference type="NCBI Taxonomy" id="393310"/>
    <lineage>
        <taxon>Bacteria</taxon>
        <taxon>Pseudomonadati</taxon>
        <taxon>Pseudomonadota</taxon>
        <taxon>Alphaproteobacteria</taxon>
        <taxon>Rhodospirillales</taxon>
        <taxon>Azospirillaceae</taxon>
        <taxon>Skermanella</taxon>
    </lineage>
</organism>
<name>A0A512DUV9_9PROT</name>
<sequence length="204" mass="22176">MQKPLAEGKEQIHMAKDYRPVSAEAQVEALRTLVAAVTATREGASPEENLAPGLLDVLDGLEPRESALVSELLMSIAFRAGSQVSERYPFIEFAIHLGRAALGDDEAGSDPSGFLKDRLPAWDVMEPALRTMRRHGRRWWQRNSDGDPVELLQAYALGAAQLACLSHADQEEGRLTASGLLFTAAAQILTLRKIEDLSGSDDAP</sequence>
<evidence type="ECO:0000313" key="2">
    <source>
        <dbReference type="Proteomes" id="UP000321523"/>
    </source>
</evidence>
<accession>A0A512DUV9</accession>
<protein>
    <submittedName>
        <fullName evidence="1">Uncharacterized protein</fullName>
    </submittedName>
</protein>